<accession>A0AAE0XYL9</accession>
<dbReference type="PANTHER" id="PTHR18916">
    <property type="entry name" value="DYNACTIN 1-RELATED MICROTUBULE-BINDING"/>
    <property type="match status" value="1"/>
</dbReference>
<dbReference type="GO" id="GO:0043014">
    <property type="term" value="F:alpha-tubulin binding"/>
    <property type="evidence" value="ECO:0007669"/>
    <property type="project" value="InterPro"/>
</dbReference>
<dbReference type="InterPro" id="IPR045172">
    <property type="entry name" value="TBCB_Ubl"/>
</dbReference>
<dbReference type="InterPro" id="IPR000938">
    <property type="entry name" value="CAP-Gly_domain"/>
</dbReference>
<dbReference type="GO" id="GO:0005938">
    <property type="term" value="C:cell cortex"/>
    <property type="evidence" value="ECO:0007669"/>
    <property type="project" value="TreeGrafter"/>
</dbReference>
<dbReference type="SUPFAM" id="SSF54236">
    <property type="entry name" value="Ubiquitin-like"/>
    <property type="match status" value="1"/>
</dbReference>
<dbReference type="InterPro" id="IPR036859">
    <property type="entry name" value="CAP-Gly_dom_sf"/>
</dbReference>
<dbReference type="GO" id="GO:0051010">
    <property type="term" value="F:microtubule plus-end binding"/>
    <property type="evidence" value="ECO:0007669"/>
    <property type="project" value="TreeGrafter"/>
</dbReference>
<organism evidence="6 7">
    <name type="scientific">Elysia crispata</name>
    <name type="common">lettuce slug</name>
    <dbReference type="NCBI Taxonomy" id="231223"/>
    <lineage>
        <taxon>Eukaryota</taxon>
        <taxon>Metazoa</taxon>
        <taxon>Spiralia</taxon>
        <taxon>Lophotrochozoa</taxon>
        <taxon>Mollusca</taxon>
        <taxon>Gastropoda</taxon>
        <taxon>Heterobranchia</taxon>
        <taxon>Euthyneura</taxon>
        <taxon>Panpulmonata</taxon>
        <taxon>Sacoglossa</taxon>
        <taxon>Placobranchoidea</taxon>
        <taxon>Plakobranchidae</taxon>
        <taxon>Elysia</taxon>
    </lineage>
</organism>
<dbReference type="PANTHER" id="PTHR18916:SF85">
    <property type="entry name" value="TUBULIN-FOLDING COFACTOR B"/>
    <property type="match status" value="1"/>
</dbReference>
<evidence type="ECO:0000259" key="5">
    <source>
        <dbReference type="PROSITE" id="PS50245"/>
    </source>
</evidence>
<keyword evidence="7" id="KW-1185">Reference proteome</keyword>
<dbReference type="GO" id="GO:0005634">
    <property type="term" value="C:nucleus"/>
    <property type="evidence" value="ECO:0007669"/>
    <property type="project" value="TreeGrafter"/>
</dbReference>
<dbReference type="SUPFAM" id="SSF74924">
    <property type="entry name" value="Cap-Gly domain"/>
    <property type="match status" value="1"/>
</dbReference>
<dbReference type="GO" id="GO:0035371">
    <property type="term" value="C:microtubule plus-end"/>
    <property type="evidence" value="ECO:0007669"/>
    <property type="project" value="TreeGrafter"/>
</dbReference>
<dbReference type="InterPro" id="IPR029071">
    <property type="entry name" value="Ubiquitin-like_domsf"/>
</dbReference>
<evidence type="ECO:0000256" key="3">
    <source>
        <dbReference type="ARBA" id="ARBA00023186"/>
    </source>
</evidence>
<dbReference type="FunFam" id="2.30.30.190:FF:000013">
    <property type="entry name" value="Tubulin-folding cofactor B"/>
    <property type="match status" value="1"/>
</dbReference>
<comment type="subcellular location">
    <subcellularLocation>
        <location evidence="1">Cytoplasm</location>
    </subcellularLocation>
</comment>
<dbReference type="GO" id="GO:0007021">
    <property type="term" value="P:tubulin complex assembly"/>
    <property type="evidence" value="ECO:0007669"/>
    <property type="project" value="InterPro"/>
</dbReference>
<dbReference type="CDD" id="cd01789">
    <property type="entry name" value="Ubl_TBCB"/>
    <property type="match status" value="1"/>
</dbReference>
<reference evidence="6" key="1">
    <citation type="journal article" date="2023" name="G3 (Bethesda)">
        <title>A reference genome for the long-term kleptoplast-retaining sea slug Elysia crispata morphotype clarki.</title>
        <authorList>
            <person name="Eastman K.E."/>
            <person name="Pendleton A.L."/>
            <person name="Shaikh M.A."/>
            <person name="Suttiyut T."/>
            <person name="Ogas R."/>
            <person name="Tomko P."/>
            <person name="Gavelis G."/>
            <person name="Widhalm J.R."/>
            <person name="Wisecaver J.H."/>
        </authorList>
    </citation>
    <scope>NUCLEOTIDE SEQUENCE</scope>
    <source>
        <strain evidence="6">ECLA1</strain>
    </source>
</reference>
<keyword evidence="3" id="KW-0143">Chaperone</keyword>
<comment type="caution">
    <text evidence="6">The sequence shown here is derived from an EMBL/GenBank/DDBJ whole genome shotgun (WGS) entry which is preliminary data.</text>
</comment>
<dbReference type="EMBL" id="JAWDGP010007346">
    <property type="protein sequence ID" value="KAK3724301.1"/>
    <property type="molecule type" value="Genomic_DNA"/>
</dbReference>
<dbReference type="Gene3D" id="3.10.20.90">
    <property type="entry name" value="Phosphatidylinositol 3-kinase Catalytic Subunit, Chain A, domain 1"/>
    <property type="match status" value="1"/>
</dbReference>
<evidence type="ECO:0000256" key="1">
    <source>
        <dbReference type="ARBA" id="ARBA00004496"/>
    </source>
</evidence>
<dbReference type="GO" id="GO:0031122">
    <property type="term" value="P:cytoplasmic microtubule organization"/>
    <property type="evidence" value="ECO:0007669"/>
    <property type="project" value="TreeGrafter"/>
</dbReference>
<dbReference type="AlphaFoldDB" id="A0AAE0XYL9"/>
<evidence type="ECO:0000313" key="6">
    <source>
        <dbReference type="EMBL" id="KAK3724301.1"/>
    </source>
</evidence>
<feature type="domain" description="CAP-Gly" evidence="5">
    <location>
        <begin position="226"/>
        <end position="268"/>
    </location>
</feature>
<dbReference type="PROSITE" id="PS50245">
    <property type="entry name" value="CAP_GLY_2"/>
    <property type="match status" value="1"/>
</dbReference>
<keyword evidence="2" id="KW-0963">Cytoplasm</keyword>
<evidence type="ECO:0000256" key="2">
    <source>
        <dbReference type="ARBA" id="ARBA00022490"/>
    </source>
</evidence>
<dbReference type="InterPro" id="IPR000626">
    <property type="entry name" value="Ubiquitin-like_dom"/>
</dbReference>
<evidence type="ECO:0000313" key="7">
    <source>
        <dbReference type="Proteomes" id="UP001283361"/>
    </source>
</evidence>
<name>A0AAE0XYL9_9GAST</name>
<dbReference type="GO" id="GO:0005829">
    <property type="term" value="C:cytosol"/>
    <property type="evidence" value="ECO:0007669"/>
    <property type="project" value="UniProtKB-ARBA"/>
</dbReference>
<dbReference type="PROSITE" id="PS00845">
    <property type="entry name" value="CAP_GLY_1"/>
    <property type="match status" value="1"/>
</dbReference>
<dbReference type="GO" id="GO:0007023">
    <property type="term" value="P:post-chaperonin tubulin folding pathway"/>
    <property type="evidence" value="ECO:0007669"/>
    <property type="project" value="InterPro"/>
</dbReference>
<dbReference type="Gene3D" id="2.30.30.190">
    <property type="entry name" value="CAP Gly-rich-like domain"/>
    <property type="match status" value="1"/>
</dbReference>
<evidence type="ECO:0000256" key="4">
    <source>
        <dbReference type="ARBA" id="ARBA00025779"/>
    </source>
</evidence>
<dbReference type="Proteomes" id="UP001283361">
    <property type="component" value="Unassembled WGS sequence"/>
</dbReference>
<dbReference type="Pfam" id="PF01302">
    <property type="entry name" value="CAP_GLY"/>
    <property type="match status" value="1"/>
</dbReference>
<comment type="similarity">
    <text evidence="4">Belongs to the TBCB family.</text>
</comment>
<protein>
    <recommendedName>
        <fullName evidence="5">CAP-Gly domain-containing protein</fullName>
    </recommendedName>
</protein>
<dbReference type="Pfam" id="PF14560">
    <property type="entry name" value="Ubiquitin_2"/>
    <property type="match status" value="1"/>
</dbReference>
<sequence>MSRRKRGIKGDQKSFTKTLSPSEFAFSDPTCTRPQTTRRQAVQMAGITISSSELVSVQVTSTANAYGVERRFERSLTVAALKAKLELVTGAFAQTMMLTVYGKDGKKICALDNDEALLGSYPVDDGMTLHAEDPTIKGNEYSDTSKVEKFELSQDEYNKRQDSVRAFKERNKLGRFNEEEMKRKEAELKAREEKEEEKSQTFNVGDRCEVSVPGQPSRRGEVKYVGQTDFKPGVWVGVQYDEPFGKNDGSVGGKRYFTCSEKYGGFVRPSHVEVGDFPEEDLGLDDDEM</sequence>
<gene>
    <name evidence="6" type="ORF">RRG08_043298</name>
</gene>
<proteinExistence type="inferred from homology"/>
<dbReference type="SMART" id="SM01052">
    <property type="entry name" value="CAP_GLY"/>
    <property type="match status" value="1"/>
</dbReference>